<organism evidence="2 3">
    <name type="scientific">Kibdelosporangium lantanae</name>
    <dbReference type="NCBI Taxonomy" id="1497396"/>
    <lineage>
        <taxon>Bacteria</taxon>
        <taxon>Bacillati</taxon>
        <taxon>Actinomycetota</taxon>
        <taxon>Actinomycetes</taxon>
        <taxon>Pseudonocardiales</taxon>
        <taxon>Pseudonocardiaceae</taxon>
        <taxon>Kibdelosporangium</taxon>
    </lineage>
</organism>
<keyword evidence="1" id="KW-1133">Transmembrane helix</keyword>
<reference evidence="3" key="1">
    <citation type="journal article" date="2019" name="Int. J. Syst. Evol. Microbiol.">
        <title>The Global Catalogue of Microorganisms (GCM) 10K type strain sequencing project: providing services to taxonomists for standard genome sequencing and annotation.</title>
        <authorList>
            <consortium name="The Broad Institute Genomics Platform"/>
            <consortium name="The Broad Institute Genome Sequencing Center for Infectious Disease"/>
            <person name="Wu L."/>
            <person name="Ma J."/>
        </authorList>
    </citation>
    <scope>NUCLEOTIDE SEQUENCE [LARGE SCALE GENOMIC DNA]</scope>
    <source>
        <strain evidence="3">JCM 31486</strain>
    </source>
</reference>
<keyword evidence="1" id="KW-0472">Membrane</keyword>
<keyword evidence="3" id="KW-1185">Reference proteome</keyword>
<evidence type="ECO:0000313" key="3">
    <source>
        <dbReference type="Proteomes" id="UP001597045"/>
    </source>
</evidence>
<feature type="transmembrane region" description="Helical" evidence="1">
    <location>
        <begin position="61"/>
        <end position="83"/>
    </location>
</feature>
<protein>
    <submittedName>
        <fullName evidence="2">DUF4231 domain-containing protein</fullName>
    </submittedName>
</protein>
<dbReference type="InterPro" id="IPR025325">
    <property type="entry name" value="DUF4231"/>
</dbReference>
<gene>
    <name evidence="2" type="ORF">ACFQ1S_28235</name>
</gene>
<sequence>MTEPSAATLEFVQSELDNELKRYARRRRRDKRKAFYLKTSTVTLSATISVLLGLRAINEPVFANVALGLGALITVLAAIDAFFDHRELWILRTHTVRDLQTLSRDLRYYVSGLDGAAPDQAEVDRFYQRLGEVIKKDDENWGKLRNPNTRP</sequence>
<comment type="caution">
    <text evidence="2">The sequence shown here is derived from an EMBL/GenBank/DDBJ whole genome shotgun (WGS) entry which is preliminary data.</text>
</comment>
<dbReference type="Pfam" id="PF14015">
    <property type="entry name" value="DUF4231"/>
    <property type="match status" value="1"/>
</dbReference>
<keyword evidence="1" id="KW-0812">Transmembrane</keyword>
<feature type="transmembrane region" description="Helical" evidence="1">
    <location>
        <begin position="35"/>
        <end position="55"/>
    </location>
</feature>
<evidence type="ECO:0000256" key="1">
    <source>
        <dbReference type="SAM" id="Phobius"/>
    </source>
</evidence>
<proteinExistence type="predicted"/>
<dbReference type="NCBIfam" id="NF033634">
    <property type="entry name" value="SLATT_1"/>
    <property type="match status" value="1"/>
</dbReference>
<name>A0ABW3MEL7_9PSEU</name>
<dbReference type="Proteomes" id="UP001597045">
    <property type="component" value="Unassembled WGS sequence"/>
</dbReference>
<accession>A0ABW3MEL7</accession>
<evidence type="ECO:0000313" key="2">
    <source>
        <dbReference type="EMBL" id="MFD1049148.1"/>
    </source>
</evidence>
<dbReference type="EMBL" id="JBHTIS010002006">
    <property type="protein sequence ID" value="MFD1049148.1"/>
    <property type="molecule type" value="Genomic_DNA"/>
</dbReference>